<evidence type="ECO:0000313" key="1">
    <source>
        <dbReference type="EMBL" id="EQD80766.1"/>
    </source>
</evidence>
<dbReference type="SUPFAM" id="SSF53300">
    <property type="entry name" value="vWA-like"/>
    <property type="match status" value="1"/>
</dbReference>
<name>T1C5K0_9ZZZZ</name>
<organism evidence="1">
    <name type="scientific">mine drainage metagenome</name>
    <dbReference type="NCBI Taxonomy" id="410659"/>
    <lineage>
        <taxon>unclassified sequences</taxon>
        <taxon>metagenomes</taxon>
        <taxon>ecological metagenomes</taxon>
    </lineage>
</organism>
<dbReference type="EMBL" id="AUZX01000401">
    <property type="protein sequence ID" value="EQD80766.1"/>
    <property type="molecule type" value="Genomic_DNA"/>
</dbReference>
<proteinExistence type="predicted"/>
<accession>T1C5K0</accession>
<sequence length="152" mass="16772">PVASSDTPMVSALKLAKEWTEKWIQEHQYSYPPVVINISDGESTDGSILEISKDICSLATKDGNAMLWNCHLSGSNLPPVSFPSNETLLPEEKHASVMFLTSTVLPESMLAIAQEEYQNVSNGARAYVFNARLEDLIKLLDIGTRVAYSRVK</sequence>
<dbReference type="InterPro" id="IPR036465">
    <property type="entry name" value="vWFA_dom_sf"/>
</dbReference>
<dbReference type="AlphaFoldDB" id="T1C5K0"/>
<gene>
    <name evidence="1" type="ORF">B1A_00539</name>
</gene>
<comment type="caution">
    <text evidence="1">The sequence shown here is derived from an EMBL/GenBank/DDBJ whole genome shotgun (WGS) entry which is preliminary data.</text>
</comment>
<reference evidence="1" key="2">
    <citation type="journal article" date="2014" name="ISME J.">
        <title>Microbial stratification in low pH oxic and suboxic macroscopic growths along an acid mine drainage.</title>
        <authorList>
            <person name="Mendez-Garcia C."/>
            <person name="Mesa V."/>
            <person name="Sprenger R.R."/>
            <person name="Richter M."/>
            <person name="Diez M.S."/>
            <person name="Solano J."/>
            <person name="Bargiela R."/>
            <person name="Golyshina O.V."/>
            <person name="Manteca A."/>
            <person name="Ramos J.L."/>
            <person name="Gallego J.R."/>
            <person name="Llorente I."/>
            <person name="Martins Dos Santos V.A."/>
            <person name="Jensen O.N."/>
            <person name="Pelaez A.I."/>
            <person name="Sanchez J."/>
            <person name="Ferrer M."/>
        </authorList>
    </citation>
    <scope>NUCLEOTIDE SEQUENCE</scope>
</reference>
<protein>
    <submittedName>
        <fullName evidence="1">Uncharacterized protein</fullName>
    </submittedName>
</protein>
<reference evidence="1" key="1">
    <citation type="submission" date="2013-08" db="EMBL/GenBank/DDBJ databases">
        <authorList>
            <person name="Mendez C."/>
            <person name="Richter M."/>
            <person name="Ferrer M."/>
            <person name="Sanchez J."/>
        </authorList>
    </citation>
    <scope>NUCLEOTIDE SEQUENCE</scope>
</reference>
<feature type="non-terminal residue" evidence="1">
    <location>
        <position position="1"/>
    </location>
</feature>